<accession>A0ABC8QX85</accession>
<dbReference type="EMBL" id="CAUOFW020000814">
    <property type="protein sequence ID" value="CAK9137373.1"/>
    <property type="molecule type" value="Genomic_DNA"/>
</dbReference>
<evidence type="ECO:0000313" key="6">
    <source>
        <dbReference type="Proteomes" id="UP001642360"/>
    </source>
</evidence>
<dbReference type="EMBL" id="CAUOFW020000814">
    <property type="protein sequence ID" value="CAK9137306.1"/>
    <property type="molecule type" value="Genomic_DNA"/>
</dbReference>
<dbReference type="AlphaFoldDB" id="A0ABC8QX85"/>
<dbReference type="PANTHER" id="PTHR31623">
    <property type="entry name" value="F21J9.9"/>
    <property type="match status" value="1"/>
</dbReference>
<dbReference type="Proteomes" id="UP001642360">
    <property type="component" value="Unassembled WGS sequence"/>
</dbReference>
<organism evidence="5 6">
    <name type="scientific">Ilex paraguariensis</name>
    <name type="common">yerba mate</name>
    <dbReference type="NCBI Taxonomy" id="185542"/>
    <lineage>
        <taxon>Eukaryota</taxon>
        <taxon>Viridiplantae</taxon>
        <taxon>Streptophyta</taxon>
        <taxon>Embryophyta</taxon>
        <taxon>Tracheophyta</taxon>
        <taxon>Spermatophyta</taxon>
        <taxon>Magnoliopsida</taxon>
        <taxon>eudicotyledons</taxon>
        <taxon>Gunneridae</taxon>
        <taxon>Pentapetalae</taxon>
        <taxon>asterids</taxon>
        <taxon>campanulids</taxon>
        <taxon>Aquifoliales</taxon>
        <taxon>Aquifoliaceae</taxon>
        <taxon>Ilex</taxon>
    </lineage>
</organism>
<reference evidence="5 6" key="1">
    <citation type="submission" date="2024-02" db="EMBL/GenBank/DDBJ databases">
        <authorList>
            <person name="Vignale AGUSTIN F."/>
            <person name="Sosa J E."/>
            <person name="Modenutti C."/>
        </authorList>
    </citation>
    <scope>NUCLEOTIDE SEQUENCE [LARGE SCALE GENOMIC DNA]</scope>
</reference>
<keyword evidence="6" id="KW-1185">Reference proteome</keyword>
<dbReference type="GO" id="GO:0016746">
    <property type="term" value="F:acyltransferase activity"/>
    <property type="evidence" value="ECO:0007669"/>
    <property type="project" value="UniProtKB-KW"/>
</dbReference>
<keyword evidence="2" id="KW-0808">Transferase</keyword>
<evidence type="ECO:0000313" key="5">
    <source>
        <dbReference type="EMBL" id="CAK9137373.1"/>
    </source>
</evidence>
<protein>
    <submittedName>
        <fullName evidence="5">Uncharacterized protein</fullName>
    </submittedName>
</protein>
<evidence type="ECO:0000256" key="1">
    <source>
        <dbReference type="ARBA" id="ARBA00009861"/>
    </source>
</evidence>
<evidence type="ECO:0000256" key="2">
    <source>
        <dbReference type="ARBA" id="ARBA00022679"/>
    </source>
</evidence>
<dbReference type="Gene3D" id="3.30.559.10">
    <property type="entry name" value="Chloramphenicol acetyltransferase-like domain"/>
    <property type="match status" value="2"/>
</dbReference>
<sequence>MKVDIEVISKETITPSSSTPDHLRNYQLSFLDQISPPIFMPLVLFYPVDVDNKHSSVFRSNNLKKSLSEALTRFYPLAGRVIDNTYVDCNDEGIPYVEARVNCQLSEVIRNPIPGELNKFLPYELDDTNDLCMAIQVNFFDCGGMAVGVLISHKIADAFSFIMFVNSWAATARGDSDLHCPRFESATLFPPIDITCFKPGIGMTKENIVTKRFVFIASKIAALRDKYTENTINNGPIRPTQIEALSAFIWSRFIAATGTKADPNKVYHVLHAVNLRPRFDPPLPDYSFGNITQISIAVPSMDSEEPCYGIVKKMRDAIRGVDFNNVTNLREGDKHLNLLKELGESYTKGDLVCFNFTSLCRFPLHEADFGWGMPIWVGSASLTFKNLVSFLDTPSRDGIEAWVSLDEEDMVKFEDDRELLAFVSPSHGVEQ</sequence>
<evidence type="ECO:0000313" key="4">
    <source>
        <dbReference type="EMBL" id="CAK9137306.1"/>
    </source>
</evidence>
<dbReference type="InterPro" id="IPR023213">
    <property type="entry name" value="CAT-like_dom_sf"/>
</dbReference>
<name>A0ABC8QX85_9AQUA</name>
<keyword evidence="3" id="KW-0012">Acyltransferase</keyword>
<gene>
    <name evidence="4" type="ORF">ILEXP_LOCUS4331</name>
    <name evidence="5" type="ORF">ILEXP_LOCUS4397</name>
</gene>
<evidence type="ECO:0000256" key="3">
    <source>
        <dbReference type="ARBA" id="ARBA00023315"/>
    </source>
</evidence>
<comment type="caution">
    <text evidence="5">The sequence shown here is derived from an EMBL/GenBank/DDBJ whole genome shotgun (WGS) entry which is preliminary data.</text>
</comment>
<proteinExistence type="inferred from homology"/>
<dbReference type="PANTHER" id="PTHR31623:SF17">
    <property type="entry name" value="F21J9.9"/>
    <property type="match status" value="1"/>
</dbReference>
<comment type="similarity">
    <text evidence="1">Belongs to the plant acyltransferase family.</text>
</comment>
<dbReference type="Pfam" id="PF02458">
    <property type="entry name" value="Transferase"/>
    <property type="match status" value="1"/>
</dbReference>